<name>A0A2C5XH54_9HYPO</name>
<dbReference type="PANTHER" id="PTHR22726:SF1">
    <property type="entry name" value="METALLOENDOPEPTIDASE OMA1, MITOCHONDRIAL"/>
    <property type="match status" value="1"/>
</dbReference>
<reference evidence="10 11" key="1">
    <citation type="submission" date="2017-06" db="EMBL/GenBank/DDBJ databases">
        <title>Ant-infecting Ophiocordyceps genomes reveal a high diversity of potential behavioral manipulation genes and a possible major role for enterotoxins.</title>
        <authorList>
            <person name="De Bekker C."/>
            <person name="Evans H.C."/>
            <person name="Brachmann A."/>
            <person name="Hughes D.P."/>
        </authorList>
    </citation>
    <scope>NUCLEOTIDE SEQUENCE [LARGE SCALE GENOMIC DNA]</scope>
    <source>
        <strain evidence="10 11">Map64</strain>
    </source>
</reference>
<feature type="region of interest" description="Disordered" evidence="7">
    <location>
        <begin position="48"/>
        <end position="70"/>
    </location>
</feature>
<dbReference type="GO" id="GO:0004222">
    <property type="term" value="F:metalloendopeptidase activity"/>
    <property type="evidence" value="ECO:0007669"/>
    <property type="project" value="InterPro"/>
</dbReference>
<dbReference type="EMBL" id="NJET01000071">
    <property type="protein sequence ID" value="PHH62448.1"/>
    <property type="molecule type" value="Genomic_DNA"/>
</dbReference>
<evidence type="ECO:0000313" key="11">
    <source>
        <dbReference type="Proteomes" id="UP000226192"/>
    </source>
</evidence>
<dbReference type="GO" id="GO:0005743">
    <property type="term" value="C:mitochondrial inner membrane"/>
    <property type="evidence" value="ECO:0007669"/>
    <property type="project" value="TreeGrafter"/>
</dbReference>
<keyword evidence="11" id="KW-1185">Reference proteome</keyword>
<comment type="caution">
    <text evidence="10">The sequence shown here is derived from an EMBL/GenBank/DDBJ whole genome shotgun (WGS) entry which is preliminary data.</text>
</comment>
<evidence type="ECO:0000259" key="9">
    <source>
        <dbReference type="Pfam" id="PF01435"/>
    </source>
</evidence>
<evidence type="ECO:0000313" key="10">
    <source>
        <dbReference type="EMBL" id="PHH62448.1"/>
    </source>
</evidence>
<dbReference type="AlphaFoldDB" id="A0A2C5XH54"/>
<feature type="transmembrane region" description="Helical" evidence="8">
    <location>
        <begin position="272"/>
        <end position="296"/>
    </location>
</feature>
<comment type="cofactor">
    <cofactor evidence="6">
        <name>Zn(2+)</name>
        <dbReference type="ChEBI" id="CHEBI:29105"/>
    </cofactor>
    <text evidence="6">Binds 1 zinc ion per subunit.</text>
</comment>
<keyword evidence="8" id="KW-0812">Transmembrane</keyword>
<keyword evidence="8" id="KW-0472">Membrane</keyword>
<evidence type="ECO:0000256" key="1">
    <source>
        <dbReference type="ARBA" id="ARBA00022670"/>
    </source>
</evidence>
<evidence type="ECO:0000256" key="5">
    <source>
        <dbReference type="ARBA" id="ARBA00023049"/>
    </source>
</evidence>
<evidence type="ECO:0000256" key="3">
    <source>
        <dbReference type="ARBA" id="ARBA00022801"/>
    </source>
</evidence>
<accession>A0A2C5XH54</accession>
<keyword evidence="8" id="KW-1133">Transmembrane helix</keyword>
<keyword evidence="3 6" id="KW-0378">Hydrolase</keyword>
<evidence type="ECO:0000256" key="7">
    <source>
        <dbReference type="SAM" id="MobiDB-lite"/>
    </source>
</evidence>
<feature type="transmembrane region" description="Helical" evidence="8">
    <location>
        <begin position="115"/>
        <end position="132"/>
    </location>
</feature>
<keyword evidence="4 6" id="KW-0862">Zinc</keyword>
<protein>
    <recommendedName>
        <fullName evidence="9">Peptidase M48 domain-containing protein</fullName>
    </recommendedName>
</protein>
<evidence type="ECO:0000256" key="4">
    <source>
        <dbReference type="ARBA" id="ARBA00022833"/>
    </source>
</evidence>
<keyword evidence="1 6" id="KW-0645">Protease</keyword>
<evidence type="ECO:0000256" key="2">
    <source>
        <dbReference type="ARBA" id="ARBA00022723"/>
    </source>
</evidence>
<evidence type="ECO:0000256" key="6">
    <source>
        <dbReference type="RuleBase" id="RU003983"/>
    </source>
</evidence>
<organism evidence="10 11">
    <name type="scientific">Ophiocordyceps australis</name>
    <dbReference type="NCBI Taxonomy" id="1399860"/>
    <lineage>
        <taxon>Eukaryota</taxon>
        <taxon>Fungi</taxon>
        <taxon>Dikarya</taxon>
        <taxon>Ascomycota</taxon>
        <taxon>Pezizomycotina</taxon>
        <taxon>Sordariomycetes</taxon>
        <taxon>Hypocreomycetidae</taxon>
        <taxon>Hypocreales</taxon>
        <taxon>Ophiocordycipitaceae</taxon>
        <taxon>Ophiocordyceps</taxon>
    </lineage>
</organism>
<dbReference type="STRING" id="1399860.A0A2C5XH54"/>
<gene>
    <name evidence="10" type="ORF">CDD81_7095</name>
</gene>
<dbReference type="Pfam" id="PF01435">
    <property type="entry name" value="Peptidase_M48"/>
    <property type="match status" value="1"/>
</dbReference>
<dbReference type="GO" id="GO:0006515">
    <property type="term" value="P:protein quality control for misfolded or incompletely synthesized proteins"/>
    <property type="evidence" value="ECO:0007669"/>
    <property type="project" value="TreeGrafter"/>
</dbReference>
<dbReference type="PANTHER" id="PTHR22726">
    <property type="entry name" value="METALLOENDOPEPTIDASE OMA1"/>
    <property type="match status" value="1"/>
</dbReference>
<dbReference type="InterPro" id="IPR001915">
    <property type="entry name" value="Peptidase_M48"/>
</dbReference>
<dbReference type="Proteomes" id="UP000226192">
    <property type="component" value="Unassembled WGS sequence"/>
</dbReference>
<dbReference type="Gene3D" id="3.30.2010.10">
    <property type="entry name" value="Metalloproteases ('zincins'), catalytic domain"/>
    <property type="match status" value="1"/>
</dbReference>
<dbReference type="OrthoDB" id="7464992at2759"/>
<evidence type="ECO:0000256" key="8">
    <source>
        <dbReference type="SAM" id="Phobius"/>
    </source>
</evidence>
<feature type="compositionally biased region" description="Basic and acidic residues" evidence="7">
    <location>
        <begin position="57"/>
        <end position="70"/>
    </location>
</feature>
<sequence length="408" mass="45610">MLARRFTQPSRCTKVAWALGVFASGRASRSGLTPLVVVCCRGLSHSPPQLARHPNHGHHDHDDRHGQAHQDHAYLRQDHAYLRQHNELLRNARPLVSHSAVDRFSKVGSGRRQRLLVLGVIVLAVGYYLSSAQKVPATGRWRFNILSDDFVAASYAGSDDKFIAAIRARGGRFLSNWDQRARMAERVMKRLISVSGMDHLDWKITIIDDPKTANAFVLPGGKVFIFSGLLDVCGSEDALATVLGHEMAHNTASHCAERLSAAWVGNITLGSLFFLVGSMPGLLMFSMWNLIGGYYLQDLVFYLPMGRKQESEADYIGLMMMAEACYDPRTAIGFWSRMQQLSQQAGFELPEMFSTHPTNEHRVAQMKKWMPAAMKKRTESDCSGTSAFADRFRAHLRGGLPPVNTLWR</sequence>
<feature type="domain" description="Peptidase M48" evidence="9">
    <location>
        <begin position="179"/>
        <end position="369"/>
    </location>
</feature>
<keyword evidence="2" id="KW-0479">Metal-binding</keyword>
<proteinExistence type="inferred from homology"/>
<dbReference type="InterPro" id="IPR051156">
    <property type="entry name" value="Mito/Outer_Membr_Metalloprot"/>
</dbReference>
<dbReference type="CDD" id="cd07331">
    <property type="entry name" value="M48C_Oma1_like"/>
    <property type="match status" value="1"/>
</dbReference>
<keyword evidence="5 6" id="KW-0482">Metalloprotease</keyword>
<dbReference type="GO" id="GO:0046872">
    <property type="term" value="F:metal ion binding"/>
    <property type="evidence" value="ECO:0007669"/>
    <property type="project" value="UniProtKB-KW"/>
</dbReference>
<dbReference type="GO" id="GO:0034982">
    <property type="term" value="P:mitochondrial protein processing"/>
    <property type="evidence" value="ECO:0007669"/>
    <property type="project" value="TreeGrafter"/>
</dbReference>
<comment type="similarity">
    <text evidence="6">Belongs to the peptidase M48 family.</text>
</comment>